<sequence>SPKVPFNLPIIGHTINYLFNAEKFLIEYRKKEPFNIYIFWKCVTYVENKTSSKVFKELDIFEHEQVLLEEDLMEYFLNDSDYVPNDVNDDYIEFLFEQLIVALFVEFLRQSKLLRKSSMVICYFNGESHFIFAIKLQHAVKPELLKDIYEEQLDDLLKETLRHSFLGKYFLFDKDSKQLCSSCSATDSHFYSQVYKNLKDIIYFKNVKHACPGRIFAATEIKLCLYELILKNNIRTESGKVGTKLKSL</sequence>
<evidence type="ECO:0000313" key="2">
    <source>
        <dbReference type="Proteomes" id="UP000789901"/>
    </source>
</evidence>
<keyword evidence="2" id="KW-1185">Reference proteome</keyword>
<proteinExistence type="predicted"/>
<protein>
    <submittedName>
        <fullName evidence="1">22371_t:CDS:1</fullName>
    </submittedName>
</protein>
<reference evidence="1 2" key="1">
    <citation type="submission" date="2021-06" db="EMBL/GenBank/DDBJ databases">
        <authorList>
            <person name="Kallberg Y."/>
            <person name="Tangrot J."/>
            <person name="Rosling A."/>
        </authorList>
    </citation>
    <scope>NUCLEOTIDE SEQUENCE [LARGE SCALE GENOMIC DNA]</scope>
    <source>
        <strain evidence="1 2">120-4 pot B 10/14</strain>
    </source>
</reference>
<name>A0ABN7UYS8_GIGMA</name>
<feature type="non-terminal residue" evidence="1">
    <location>
        <position position="1"/>
    </location>
</feature>
<gene>
    <name evidence="1" type="ORF">GMARGA_LOCUS11803</name>
</gene>
<dbReference type="EMBL" id="CAJVQB010007023">
    <property type="protein sequence ID" value="CAG8695788.1"/>
    <property type="molecule type" value="Genomic_DNA"/>
</dbReference>
<evidence type="ECO:0000313" key="1">
    <source>
        <dbReference type="EMBL" id="CAG8695788.1"/>
    </source>
</evidence>
<comment type="caution">
    <text evidence="1">The sequence shown here is derived from an EMBL/GenBank/DDBJ whole genome shotgun (WGS) entry which is preliminary data.</text>
</comment>
<accession>A0ABN7UYS8</accession>
<organism evidence="1 2">
    <name type="scientific">Gigaspora margarita</name>
    <dbReference type="NCBI Taxonomy" id="4874"/>
    <lineage>
        <taxon>Eukaryota</taxon>
        <taxon>Fungi</taxon>
        <taxon>Fungi incertae sedis</taxon>
        <taxon>Mucoromycota</taxon>
        <taxon>Glomeromycotina</taxon>
        <taxon>Glomeromycetes</taxon>
        <taxon>Diversisporales</taxon>
        <taxon>Gigasporaceae</taxon>
        <taxon>Gigaspora</taxon>
    </lineage>
</organism>
<dbReference type="Proteomes" id="UP000789901">
    <property type="component" value="Unassembled WGS sequence"/>
</dbReference>